<reference evidence="1" key="1">
    <citation type="submission" date="2021-01" db="EMBL/GenBank/DDBJ databases">
        <authorList>
            <person name="Corre E."/>
            <person name="Pelletier E."/>
            <person name="Niang G."/>
            <person name="Scheremetjew M."/>
            <person name="Finn R."/>
            <person name="Kale V."/>
            <person name="Holt S."/>
            <person name="Cochrane G."/>
            <person name="Meng A."/>
            <person name="Brown T."/>
            <person name="Cohen L."/>
        </authorList>
    </citation>
    <scope>NUCLEOTIDE SEQUENCE</scope>
    <source>
        <strain evidence="1">CCMP441</strain>
    </source>
</reference>
<organism evidence="1">
    <name type="scientific">Hemiselmis andersenii</name>
    <name type="common">Cryptophyte alga</name>
    <dbReference type="NCBI Taxonomy" id="464988"/>
    <lineage>
        <taxon>Eukaryota</taxon>
        <taxon>Cryptophyceae</taxon>
        <taxon>Cryptomonadales</taxon>
        <taxon>Hemiselmidaceae</taxon>
        <taxon>Hemiselmis</taxon>
    </lineage>
</organism>
<proteinExistence type="predicted"/>
<dbReference type="AlphaFoldDB" id="A0A6U2IVU4"/>
<evidence type="ECO:0000313" key="1">
    <source>
        <dbReference type="EMBL" id="CAD8753023.1"/>
    </source>
</evidence>
<protein>
    <submittedName>
        <fullName evidence="1">Uncharacterized protein</fullName>
    </submittedName>
</protein>
<name>A0A6U2IVU4_HEMAN</name>
<sequence>MAAVPVSGQGMGAFYNGAQGVPGSATPFASPSASYNFWSAPPSQSAAPSSSLMPTGSANSFAYPFVDAGLPPYMSASTGCPYQVYPDSLGSQYSGNSVPQSFY</sequence>
<accession>A0A6U2IVU4</accession>
<gene>
    <name evidence="1" type="ORF">HAND1043_LOCUS19529</name>
</gene>
<dbReference type="EMBL" id="HBFK01032106">
    <property type="protein sequence ID" value="CAD8753023.1"/>
    <property type="molecule type" value="Transcribed_RNA"/>
</dbReference>